<organism evidence="2 3">
    <name type="scientific">Caerostris darwini</name>
    <dbReference type="NCBI Taxonomy" id="1538125"/>
    <lineage>
        <taxon>Eukaryota</taxon>
        <taxon>Metazoa</taxon>
        <taxon>Ecdysozoa</taxon>
        <taxon>Arthropoda</taxon>
        <taxon>Chelicerata</taxon>
        <taxon>Arachnida</taxon>
        <taxon>Araneae</taxon>
        <taxon>Araneomorphae</taxon>
        <taxon>Entelegynae</taxon>
        <taxon>Araneoidea</taxon>
        <taxon>Araneidae</taxon>
        <taxon>Caerostris</taxon>
    </lineage>
</organism>
<name>A0AAV4TM68_9ARAC</name>
<dbReference type="EMBL" id="BPLQ01009878">
    <property type="protein sequence ID" value="GIY47164.1"/>
    <property type="molecule type" value="Genomic_DNA"/>
</dbReference>
<feature type="region of interest" description="Disordered" evidence="1">
    <location>
        <begin position="76"/>
        <end position="97"/>
    </location>
</feature>
<evidence type="ECO:0000256" key="1">
    <source>
        <dbReference type="SAM" id="MobiDB-lite"/>
    </source>
</evidence>
<sequence length="143" mass="16109">MSPGLPKSRPRNALIKEMKNSGKRATDLIRWQWVNCKLNRPRGIAECLVRSRRPSCRLTKHKLHPHLPLKSFILLKSPPTSKSNHQNTSLQNPSKDLENFPINSLSAEILSSGKDKITHNSRPGATHIGPKQIVGVLRRAVYI</sequence>
<dbReference type="AlphaFoldDB" id="A0AAV4TM68"/>
<comment type="caution">
    <text evidence="2">The sequence shown here is derived from an EMBL/GenBank/DDBJ whole genome shotgun (WGS) entry which is preliminary data.</text>
</comment>
<proteinExistence type="predicted"/>
<evidence type="ECO:0008006" key="4">
    <source>
        <dbReference type="Google" id="ProtNLM"/>
    </source>
</evidence>
<evidence type="ECO:0000313" key="2">
    <source>
        <dbReference type="EMBL" id="GIY47164.1"/>
    </source>
</evidence>
<evidence type="ECO:0000313" key="3">
    <source>
        <dbReference type="Proteomes" id="UP001054837"/>
    </source>
</evidence>
<protein>
    <recommendedName>
        <fullName evidence="4">Ribosomal protein S14</fullName>
    </recommendedName>
</protein>
<gene>
    <name evidence="2" type="ORF">CDAR_96221</name>
</gene>
<keyword evidence="3" id="KW-1185">Reference proteome</keyword>
<dbReference type="Proteomes" id="UP001054837">
    <property type="component" value="Unassembled WGS sequence"/>
</dbReference>
<feature type="compositionally biased region" description="Polar residues" evidence="1">
    <location>
        <begin position="78"/>
        <end position="94"/>
    </location>
</feature>
<reference evidence="2 3" key="1">
    <citation type="submission" date="2021-06" db="EMBL/GenBank/DDBJ databases">
        <title>Caerostris darwini draft genome.</title>
        <authorList>
            <person name="Kono N."/>
            <person name="Arakawa K."/>
        </authorList>
    </citation>
    <scope>NUCLEOTIDE SEQUENCE [LARGE SCALE GENOMIC DNA]</scope>
</reference>
<accession>A0AAV4TM68</accession>